<organism evidence="1 2">
    <name type="scientific">Olleya marilimosa</name>
    <dbReference type="NCBI Taxonomy" id="272164"/>
    <lineage>
        <taxon>Bacteria</taxon>
        <taxon>Pseudomonadati</taxon>
        <taxon>Bacteroidota</taxon>
        <taxon>Flavobacteriia</taxon>
        <taxon>Flavobacteriales</taxon>
        <taxon>Flavobacteriaceae</taxon>
    </lineage>
</organism>
<sequence length="228" mass="26934">MIYAVKHNKVNRAIYKANEDALTSAIFERFMYLPQELVQYIFTEALFDSIPNLDLTKFESITYWPNWSPEHTTNTTRVEPDVFIRTNNQDIIIEAKRYDENQQDPDQWSREIQAYYNEYSDDEKPLIFIALGGLYKNKTETINVKDVAHLVYKCTWKSILNTIQHIIHDMELATNYTNNNIAVTKILQDMVLCFELFGFSTALWLERFIKAPQLQKQSINYFSTSWTN</sequence>
<keyword evidence="2" id="KW-1185">Reference proteome</keyword>
<reference evidence="1 2" key="1">
    <citation type="submission" date="2020-09" db="EMBL/GenBank/DDBJ databases">
        <title>Bacillus nautilus sp. nov., Chryseoglobus crepusculi sp. nov, and Psychrobacter noctis sp. nov., isolated from deep-sea sponges from the equatorial Atlantic.</title>
        <authorList>
            <person name="Stennett H.L."/>
            <person name="Williams S.E."/>
        </authorList>
    </citation>
    <scope>NUCLEOTIDE SEQUENCE [LARGE SCALE GENOMIC DNA]</scope>
    <source>
        <strain evidence="1 2">28M-24</strain>
    </source>
</reference>
<gene>
    <name evidence="1" type="ORF">IEG06_02580</name>
</gene>
<accession>A0ABR8LV06</accession>
<evidence type="ECO:0000313" key="2">
    <source>
        <dbReference type="Proteomes" id="UP000627521"/>
    </source>
</evidence>
<dbReference type="RefSeq" id="WP_191100893.1">
    <property type="nucleotide sequence ID" value="NZ_JACXXH010000001.1"/>
</dbReference>
<comment type="caution">
    <text evidence="1">The sequence shown here is derived from an EMBL/GenBank/DDBJ whole genome shotgun (WGS) entry which is preliminary data.</text>
</comment>
<dbReference type="Proteomes" id="UP000627521">
    <property type="component" value="Unassembled WGS sequence"/>
</dbReference>
<protein>
    <submittedName>
        <fullName evidence="1">Uncharacterized protein</fullName>
    </submittedName>
</protein>
<name>A0ABR8LV06_9FLAO</name>
<proteinExistence type="predicted"/>
<evidence type="ECO:0000313" key="1">
    <source>
        <dbReference type="EMBL" id="MBD3862320.1"/>
    </source>
</evidence>
<dbReference type="EMBL" id="JACXXH010000001">
    <property type="protein sequence ID" value="MBD3862320.1"/>
    <property type="molecule type" value="Genomic_DNA"/>
</dbReference>